<feature type="signal peptide" evidence="1">
    <location>
        <begin position="1"/>
        <end position="30"/>
    </location>
</feature>
<evidence type="ECO:0000313" key="2">
    <source>
        <dbReference type="EMBL" id="MCU6686904.1"/>
    </source>
</evidence>
<accession>A0ABT2RNA9</accession>
<comment type="caution">
    <text evidence="2">The sequence shown here is derived from an EMBL/GenBank/DDBJ whole genome shotgun (WGS) entry which is preliminary data.</text>
</comment>
<protein>
    <submittedName>
        <fullName evidence="2">Uncharacterized protein</fullName>
    </submittedName>
</protein>
<feature type="chain" id="PRO_5045367279" evidence="1">
    <location>
        <begin position="31"/>
        <end position="147"/>
    </location>
</feature>
<gene>
    <name evidence="2" type="ORF">OCV99_10160</name>
</gene>
<organism evidence="2 3">
    <name type="scientific">Dorea acetigenes</name>
    <dbReference type="NCBI Taxonomy" id="2981787"/>
    <lineage>
        <taxon>Bacteria</taxon>
        <taxon>Bacillati</taxon>
        <taxon>Bacillota</taxon>
        <taxon>Clostridia</taxon>
        <taxon>Lachnospirales</taxon>
        <taxon>Lachnospiraceae</taxon>
        <taxon>Dorea</taxon>
    </lineage>
</organism>
<dbReference type="EMBL" id="JAOQJU010000011">
    <property type="protein sequence ID" value="MCU6686904.1"/>
    <property type="molecule type" value="Genomic_DNA"/>
</dbReference>
<dbReference type="RefSeq" id="WP_262575366.1">
    <property type="nucleotide sequence ID" value="NZ_JAOQJU010000011.1"/>
</dbReference>
<proteinExistence type="predicted"/>
<keyword evidence="3" id="KW-1185">Reference proteome</keyword>
<name>A0ABT2RNA9_9FIRM</name>
<keyword evidence="1" id="KW-0732">Signal</keyword>
<evidence type="ECO:0000313" key="3">
    <source>
        <dbReference type="Proteomes" id="UP001652431"/>
    </source>
</evidence>
<dbReference type="Proteomes" id="UP001652431">
    <property type="component" value="Unassembled WGS sequence"/>
</dbReference>
<sequence length="147" mass="15618">MRERKRKAGRRIGAALLATALFSTSIQLPAAAQTPKGPDGTTENPMVSLDFNSVTGTALNGLKFTDSYGTEAAAMTDGGYTLTDRITDHYLDLTEDKYLTVTKADGTPLLTGKDAVTIMYDSYYLGTGQSWAFCADSDANTPNTDGG</sequence>
<reference evidence="2 3" key="1">
    <citation type="journal article" date="2021" name="ISME Commun">
        <title>Automated analysis of genomic sequences facilitates high-throughput and comprehensive description of bacteria.</title>
        <authorList>
            <person name="Hitch T.C.A."/>
        </authorList>
    </citation>
    <scope>NUCLEOTIDE SEQUENCE [LARGE SCALE GENOMIC DNA]</scope>
    <source>
        <strain evidence="2 3">Sanger_03</strain>
    </source>
</reference>
<evidence type="ECO:0000256" key="1">
    <source>
        <dbReference type="SAM" id="SignalP"/>
    </source>
</evidence>